<dbReference type="OrthoDB" id="8281972at2"/>
<dbReference type="EMBL" id="AAMT01000005">
    <property type="protein sequence ID" value="EAQ13362.1"/>
    <property type="molecule type" value="Genomic_DNA"/>
</dbReference>
<dbReference type="STRING" id="314271.RB2654_09839"/>
<protein>
    <submittedName>
        <fullName evidence="4">ATPase, putative</fullName>
    </submittedName>
</protein>
<keyword evidence="1" id="KW-0547">Nucleotide-binding</keyword>
<keyword evidence="2" id="KW-0067">ATP-binding</keyword>
<dbReference type="GO" id="GO:0005524">
    <property type="term" value="F:ATP binding"/>
    <property type="evidence" value="ECO:0007669"/>
    <property type="project" value="UniProtKB-KW"/>
</dbReference>
<name>A3VEM4_9RHOB</name>
<comment type="caution">
    <text evidence="4">The sequence shown here is derived from an EMBL/GenBank/DDBJ whole genome shotgun (WGS) entry which is preliminary data.</text>
</comment>
<gene>
    <name evidence="4" type="ORF">RB2654_09839</name>
</gene>
<accession>A3VEM4</accession>
<keyword evidence="5" id="KW-1185">Reference proteome</keyword>
<feature type="domain" description="AAA" evidence="3">
    <location>
        <begin position="163"/>
        <end position="320"/>
    </location>
</feature>
<dbReference type="eggNOG" id="COG4963">
    <property type="taxonomic scope" value="Bacteria"/>
</dbReference>
<dbReference type="GO" id="GO:0051782">
    <property type="term" value="P:negative regulation of cell division"/>
    <property type="evidence" value="ECO:0007669"/>
    <property type="project" value="TreeGrafter"/>
</dbReference>
<dbReference type="SUPFAM" id="SSF52540">
    <property type="entry name" value="P-loop containing nucleoside triphosphate hydrolases"/>
    <property type="match status" value="1"/>
</dbReference>
<evidence type="ECO:0000259" key="3">
    <source>
        <dbReference type="Pfam" id="PF13614"/>
    </source>
</evidence>
<dbReference type="Proteomes" id="UP000002931">
    <property type="component" value="Unassembled WGS sequence"/>
</dbReference>
<evidence type="ECO:0000313" key="5">
    <source>
        <dbReference type="Proteomes" id="UP000002931"/>
    </source>
</evidence>
<dbReference type="AlphaFoldDB" id="A3VEM4"/>
<dbReference type="HOGENOM" id="CLU_660229_0_0_5"/>
<reference evidence="4 5" key="1">
    <citation type="journal article" date="2010" name="J. Bacteriol.">
        <title>Genome sequences of Pelagibaca bermudensis HTCC2601T and Maritimibacter alkaliphilus HTCC2654T, the type strains of two marine Roseobacter genera.</title>
        <authorList>
            <person name="Thrash J.C."/>
            <person name="Cho J.C."/>
            <person name="Ferriera S."/>
            <person name="Johnson J."/>
            <person name="Vergin K.L."/>
            <person name="Giovannoni S.J."/>
        </authorList>
    </citation>
    <scope>NUCLEOTIDE SEQUENCE [LARGE SCALE GENOMIC DNA]</scope>
    <source>
        <strain evidence="4 5">HTCC2654</strain>
    </source>
</reference>
<dbReference type="GO" id="GO:0016887">
    <property type="term" value="F:ATP hydrolysis activity"/>
    <property type="evidence" value="ECO:0007669"/>
    <property type="project" value="TreeGrafter"/>
</dbReference>
<organism evidence="4 5">
    <name type="scientific">Maritimibacter alkaliphilus HTCC2654</name>
    <dbReference type="NCBI Taxonomy" id="314271"/>
    <lineage>
        <taxon>Bacteria</taxon>
        <taxon>Pseudomonadati</taxon>
        <taxon>Pseudomonadota</taxon>
        <taxon>Alphaproteobacteria</taxon>
        <taxon>Rhodobacterales</taxon>
        <taxon>Roseobacteraceae</taxon>
        <taxon>Maritimibacter</taxon>
    </lineage>
</organism>
<dbReference type="PANTHER" id="PTHR43384:SF6">
    <property type="entry name" value="SEPTUM SITE-DETERMINING PROTEIN MIND HOMOLOG, CHLOROPLASTIC"/>
    <property type="match status" value="1"/>
</dbReference>
<dbReference type="InterPro" id="IPR050625">
    <property type="entry name" value="ParA/MinD_ATPase"/>
</dbReference>
<dbReference type="Pfam" id="PF13614">
    <property type="entry name" value="AAA_31"/>
    <property type="match status" value="1"/>
</dbReference>
<evidence type="ECO:0000256" key="1">
    <source>
        <dbReference type="ARBA" id="ARBA00022741"/>
    </source>
</evidence>
<sequence>MTELAVSSRFTDADLPVAAPKAARTRTLMLSGTPGMAEMVARGLAQDANLDVRHKPFGLADYISREDADLTGLELLVFEIRPGNDTDIAIIRELKRHFGDDLQILGVTGEALTLATARTLMEAGVAEVIPLSNTQPQADHAASLGALTTQAETTGGETRDAMVLAVCGAAGGVGTTTFALNLATLLARPDKTSKGEPARVAVVDLDFQNGVLGASIDLTDGGAYLEMLQGQANPNQSFLKRALESYAPGGFDVMAAPVTLAPLDAMTPDMVAWLIDELRLAYDYVVLDLPRVVVDWIDAVLARADRFFILGDTSVHTVRQIRRMIDLYTDDHAALPVQVVVSKEKKPGAAHVKEAEHFLGQTLATWLPRDDKTAARARAHGQPMALSGPKAPVSRAMGPVVEQIRTDFKNSNRRRA</sequence>
<proteinExistence type="predicted"/>
<evidence type="ECO:0000256" key="2">
    <source>
        <dbReference type="ARBA" id="ARBA00022840"/>
    </source>
</evidence>
<dbReference type="RefSeq" id="WP_008331026.1">
    <property type="nucleotide sequence ID" value="NZ_CH902578.1"/>
</dbReference>
<dbReference type="InterPro" id="IPR025669">
    <property type="entry name" value="AAA_dom"/>
</dbReference>
<dbReference type="GO" id="GO:0009898">
    <property type="term" value="C:cytoplasmic side of plasma membrane"/>
    <property type="evidence" value="ECO:0007669"/>
    <property type="project" value="TreeGrafter"/>
</dbReference>
<dbReference type="Gene3D" id="3.40.50.300">
    <property type="entry name" value="P-loop containing nucleotide triphosphate hydrolases"/>
    <property type="match status" value="1"/>
</dbReference>
<dbReference type="GO" id="GO:0005829">
    <property type="term" value="C:cytosol"/>
    <property type="evidence" value="ECO:0007669"/>
    <property type="project" value="TreeGrafter"/>
</dbReference>
<dbReference type="PANTHER" id="PTHR43384">
    <property type="entry name" value="SEPTUM SITE-DETERMINING PROTEIN MIND HOMOLOG, CHLOROPLASTIC-RELATED"/>
    <property type="match status" value="1"/>
</dbReference>
<evidence type="ECO:0000313" key="4">
    <source>
        <dbReference type="EMBL" id="EAQ13362.1"/>
    </source>
</evidence>
<dbReference type="InterPro" id="IPR027417">
    <property type="entry name" value="P-loop_NTPase"/>
</dbReference>